<sequence length="900" mass="98049">MDLRAMLNGPDGGASKKQSSQPPLQPPSVSSATPTLAAAPSTPSHALPPQSFRDYSHSTHASPIPNTHEYPLSNPSHPSHANHTPASVGPGPGPYPSPTSYNPPANAFTGRPPVPPLQPPSAHDIRSPGSISGPSPGYRRTPTSSISNASGGYPFPTQQPPVSPVQRHQYGPQSAGPGVGPGVGPSVGVYPRDSYNPQPQQHSSVQYAHGQQQPQQPLPQTPPVVTPGGSHPYLHHQRSHSIQSTPTPTSAHSQPASYGVPYVQGSPVATHHPPPPLEQQHQLLQQQQQHQHHQRQSSQPPTPLGQPMPGPLRQSPAASYQQPPSPYQKRMSTAAASSYPSQSQPVQSPPPPPPPPPASIQRMSTSSSRGAYDAVAESHRGSQSRSDRERSMSVSPKTRVPSLPSNGGGHRPPSTSSDSTPYNPQRLPPAPTNNNTMKPQTPATSTKRKLEQRDLGSDELENDRKPPPPPQMNGNHALSVPPGGTAQTSSLAAVPRRKRIKYDHPPAWAQSTRARPPAKTRNFSLKHYIRQQGNQGSLVNGSNQHDPSGGVKVEHTSRHPSPEATRSTGGVKAEEPPNYTNPKDSVVFNGKPFPWEPSISNETPMNIVSRQVADFLAVNVLQFPQIGEIQSVNAQFEIEAKLGTIVDRMTNDRISFPGVRAGECILEGGRVAFRSSMTENQHQVLNGYLNEQVKASFPQNPMATSRVQVHYVHRREIDRFYELPAQMRQRIPGTISSLVPGSVLKARVSHDQKTGNVLAKIIKARVADMHIHFPHLPLDCRISVSIELDWDGTAEEIERCQIPNKERPPDRIKDRLSYKHGFYQIDLTQVTRGQPTPSGQHPQPHPAIPKEHELEVELEANHLIEHGRMLMRNEPNRYEDLVDGLVNNMRLLARRCPPGS</sequence>
<reference evidence="1 2" key="1">
    <citation type="journal article" date="2022" name="New Phytol.">
        <title>Ecological generalism drives hyperdiversity of secondary metabolite gene clusters in xylarialean endophytes.</title>
        <authorList>
            <person name="Franco M.E.E."/>
            <person name="Wisecaver J.H."/>
            <person name="Arnold A.E."/>
            <person name="Ju Y.M."/>
            <person name="Slot J.C."/>
            <person name="Ahrendt S."/>
            <person name="Moore L.P."/>
            <person name="Eastman K.E."/>
            <person name="Scott K."/>
            <person name="Konkel Z."/>
            <person name="Mondo S.J."/>
            <person name="Kuo A."/>
            <person name="Hayes R.D."/>
            <person name="Haridas S."/>
            <person name="Andreopoulos B."/>
            <person name="Riley R."/>
            <person name="LaButti K."/>
            <person name="Pangilinan J."/>
            <person name="Lipzen A."/>
            <person name="Amirebrahimi M."/>
            <person name="Yan J."/>
            <person name="Adam C."/>
            <person name="Keymanesh K."/>
            <person name="Ng V."/>
            <person name="Louie K."/>
            <person name="Northen T."/>
            <person name="Drula E."/>
            <person name="Henrissat B."/>
            <person name="Hsieh H.M."/>
            <person name="Youens-Clark K."/>
            <person name="Lutzoni F."/>
            <person name="Miadlikowska J."/>
            <person name="Eastwood D.C."/>
            <person name="Hamelin R.C."/>
            <person name="Grigoriev I.V."/>
            <person name="U'Ren J.M."/>
        </authorList>
    </citation>
    <scope>NUCLEOTIDE SEQUENCE [LARGE SCALE GENOMIC DNA]</scope>
    <source>
        <strain evidence="1 2">CBS 119005</strain>
    </source>
</reference>
<dbReference type="EMBL" id="MU393520">
    <property type="protein sequence ID" value="KAI4862689.1"/>
    <property type="molecule type" value="Genomic_DNA"/>
</dbReference>
<name>A0ACB9YTF7_9PEZI</name>
<gene>
    <name evidence="1" type="ORF">F4820DRAFT_13754</name>
</gene>
<keyword evidence="2" id="KW-1185">Reference proteome</keyword>
<comment type="caution">
    <text evidence="1">The sequence shown here is derived from an EMBL/GenBank/DDBJ whole genome shotgun (WGS) entry which is preliminary data.</text>
</comment>
<evidence type="ECO:0000313" key="1">
    <source>
        <dbReference type="EMBL" id="KAI4862689.1"/>
    </source>
</evidence>
<organism evidence="1 2">
    <name type="scientific">Hypoxylon rubiginosum</name>
    <dbReference type="NCBI Taxonomy" id="110542"/>
    <lineage>
        <taxon>Eukaryota</taxon>
        <taxon>Fungi</taxon>
        <taxon>Dikarya</taxon>
        <taxon>Ascomycota</taxon>
        <taxon>Pezizomycotina</taxon>
        <taxon>Sordariomycetes</taxon>
        <taxon>Xylariomycetidae</taxon>
        <taxon>Xylariales</taxon>
        <taxon>Hypoxylaceae</taxon>
        <taxon>Hypoxylon</taxon>
    </lineage>
</organism>
<protein>
    <submittedName>
        <fullName evidence="1">mRNA triphosphatase CET1</fullName>
    </submittedName>
</protein>
<dbReference type="Proteomes" id="UP001497700">
    <property type="component" value="Unassembled WGS sequence"/>
</dbReference>
<evidence type="ECO:0000313" key="2">
    <source>
        <dbReference type="Proteomes" id="UP001497700"/>
    </source>
</evidence>
<accession>A0ACB9YTF7</accession>
<proteinExistence type="predicted"/>